<dbReference type="EMBL" id="CYHH01000004">
    <property type="protein sequence ID" value="CUB06746.1"/>
    <property type="molecule type" value="Genomic_DNA"/>
</dbReference>
<gene>
    <name evidence="9" type="ORF">Ga0061068_10423</name>
</gene>
<keyword evidence="6 8" id="KW-1133">Transmembrane helix</keyword>
<keyword evidence="5 8" id="KW-0812">Transmembrane</keyword>
<dbReference type="PANTHER" id="PTHR34702:SF1">
    <property type="entry name" value="NA(+)_H(+) ANTIPORTER SUBUNIT F"/>
    <property type="match status" value="1"/>
</dbReference>
<organism evidence="9 10">
    <name type="scientific">Tepidiphilus thermophilus</name>
    <dbReference type="NCBI Taxonomy" id="876478"/>
    <lineage>
        <taxon>Bacteria</taxon>
        <taxon>Pseudomonadati</taxon>
        <taxon>Pseudomonadota</taxon>
        <taxon>Hydrogenophilia</taxon>
        <taxon>Hydrogenophilales</taxon>
        <taxon>Hydrogenophilaceae</taxon>
        <taxon>Tepidiphilus</taxon>
    </lineage>
</organism>
<evidence type="ECO:0000256" key="7">
    <source>
        <dbReference type="ARBA" id="ARBA00023136"/>
    </source>
</evidence>
<dbReference type="GO" id="GO:0015385">
    <property type="term" value="F:sodium:proton antiporter activity"/>
    <property type="evidence" value="ECO:0007669"/>
    <property type="project" value="TreeGrafter"/>
</dbReference>
<accession>A0A0K6IUF8</accession>
<proteinExistence type="inferred from homology"/>
<dbReference type="Pfam" id="PF04066">
    <property type="entry name" value="MrpF_PhaF"/>
    <property type="match status" value="1"/>
</dbReference>
<protein>
    <submittedName>
        <fullName evidence="9">Multisubunit potassium/proton antiporter, PhaF subunit (TC 2.A.63.1.1)</fullName>
    </submittedName>
</protein>
<dbReference type="NCBIfam" id="NF004812">
    <property type="entry name" value="PRK06161.1"/>
    <property type="match status" value="1"/>
</dbReference>
<keyword evidence="7 8" id="KW-0472">Membrane</keyword>
<dbReference type="InterPro" id="IPR007208">
    <property type="entry name" value="MrpF/PhaF-like"/>
</dbReference>
<dbReference type="PANTHER" id="PTHR34702">
    <property type="entry name" value="NA(+)/H(+) ANTIPORTER SUBUNIT F1"/>
    <property type="match status" value="1"/>
</dbReference>
<dbReference type="OrthoDB" id="9800226at2"/>
<evidence type="ECO:0000256" key="1">
    <source>
        <dbReference type="ARBA" id="ARBA00004651"/>
    </source>
</evidence>
<comment type="subcellular location">
    <subcellularLocation>
        <location evidence="1">Cell membrane</location>
        <topology evidence="1">Multi-pass membrane protein</topology>
    </subcellularLocation>
</comment>
<keyword evidence="10" id="KW-1185">Reference proteome</keyword>
<feature type="transmembrane region" description="Helical" evidence="8">
    <location>
        <begin position="34"/>
        <end position="55"/>
    </location>
</feature>
<reference evidence="10" key="1">
    <citation type="submission" date="2015-08" db="EMBL/GenBank/DDBJ databases">
        <authorList>
            <person name="Babu N.S."/>
            <person name="Beckwith C.J."/>
            <person name="Beseler K.G."/>
            <person name="Brison A."/>
            <person name="Carone J.V."/>
            <person name="Caskin T.P."/>
            <person name="Diamond M."/>
            <person name="Durham M.E."/>
            <person name="Foxe J.M."/>
            <person name="Go M."/>
            <person name="Henderson B.A."/>
            <person name="Jones I.B."/>
            <person name="McGettigan J.A."/>
            <person name="Micheletti S.J."/>
            <person name="Nasrallah M.E."/>
            <person name="Ortiz D."/>
            <person name="Piller C.R."/>
            <person name="Privatt S.R."/>
            <person name="Schneider S.L."/>
            <person name="Sharp S."/>
            <person name="Smith T.C."/>
            <person name="Stanton J.D."/>
            <person name="Ullery H.E."/>
            <person name="Wilson R.J."/>
            <person name="Serrano M.G."/>
            <person name="Buck G."/>
            <person name="Lee V."/>
            <person name="Wang Y."/>
            <person name="Carvalho R."/>
            <person name="Voegtly L."/>
            <person name="Shi R."/>
            <person name="Duckworth R."/>
            <person name="Johnson A."/>
            <person name="Loviza R."/>
            <person name="Walstead R."/>
            <person name="Shah Z."/>
            <person name="Kiflezghi M."/>
            <person name="Wade K."/>
            <person name="Ball S.L."/>
            <person name="Bradley K.W."/>
            <person name="Asai D.J."/>
            <person name="Bowman C.A."/>
            <person name="Russell D.A."/>
            <person name="Pope W.H."/>
            <person name="Jacobs-Sera D."/>
            <person name="Hendrix R.W."/>
            <person name="Hatfull G.F."/>
        </authorList>
    </citation>
    <scope>NUCLEOTIDE SEQUENCE [LARGE SCALE GENOMIC DNA]</scope>
    <source>
        <strain evidence="10">JCM 19170</strain>
    </source>
</reference>
<evidence type="ECO:0000313" key="9">
    <source>
        <dbReference type="EMBL" id="CUB06746.1"/>
    </source>
</evidence>
<evidence type="ECO:0000256" key="4">
    <source>
        <dbReference type="ARBA" id="ARBA00022475"/>
    </source>
</evidence>
<evidence type="ECO:0000256" key="8">
    <source>
        <dbReference type="SAM" id="Phobius"/>
    </source>
</evidence>
<evidence type="ECO:0000256" key="2">
    <source>
        <dbReference type="ARBA" id="ARBA00009212"/>
    </source>
</evidence>
<sequence>MIEMAALVALAAFGLGVLLCAWRLWRGPDLVDRVLAMDTLTVNVIALIVTSGIWQGSSVPFVAALFFAMIGFVSTVAFCRYVLRGQIIE</sequence>
<feature type="transmembrane region" description="Helical" evidence="8">
    <location>
        <begin position="61"/>
        <end position="83"/>
    </location>
</feature>
<dbReference type="AlphaFoldDB" id="A0A0K6IUF8"/>
<evidence type="ECO:0000256" key="3">
    <source>
        <dbReference type="ARBA" id="ARBA00022448"/>
    </source>
</evidence>
<comment type="similarity">
    <text evidence="2">Belongs to the CPA3 antiporters (TC 2.A.63) subunit F family.</text>
</comment>
<keyword evidence="3" id="KW-0813">Transport</keyword>
<evidence type="ECO:0000256" key="5">
    <source>
        <dbReference type="ARBA" id="ARBA00022692"/>
    </source>
</evidence>
<feature type="transmembrane region" description="Helical" evidence="8">
    <location>
        <begin position="6"/>
        <end position="25"/>
    </location>
</feature>
<name>A0A0K6IUF8_9PROT</name>
<dbReference type="GO" id="GO:0005886">
    <property type="term" value="C:plasma membrane"/>
    <property type="evidence" value="ECO:0007669"/>
    <property type="project" value="UniProtKB-SubCell"/>
</dbReference>
<evidence type="ECO:0000313" key="10">
    <source>
        <dbReference type="Proteomes" id="UP000182108"/>
    </source>
</evidence>
<dbReference type="RefSeq" id="WP_055423228.1">
    <property type="nucleotide sequence ID" value="NZ_CYHH01000004.1"/>
</dbReference>
<keyword evidence="4" id="KW-1003">Cell membrane</keyword>
<dbReference type="Proteomes" id="UP000182108">
    <property type="component" value="Unassembled WGS sequence"/>
</dbReference>
<evidence type="ECO:0000256" key="6">
    <source>
        <dbReference type="ARBA" id="ARBA00022989"/>
    </source>
</evidence>